<feature type="domain" description="Ubiquitin-activating enzyme E1 C-terminal" evidence="16">
    <location>
        <begin position="987"/>
        <end position="1109"/>
    </location>
</feature>
<dbReference type="InterPro" id="IPR018075">
    <property type="entry name" value="UBQ-activ_enz_E1"/>
</dbReference>
<dbReference type="Proteomes" id="UP001108240">
    <property type="component" value="Unplaced"/>
</dbReference>
<evidence type="ECO:0000256" key="8">
    <source>
        <dbReference type="ARBA" id="ARBA00022741"/>
    </source>
</evidence>
<evidence type="ECO:0000313" key="17">
    <source>
        <dbReference type="Ensembl" id="ENSCCRP00000108514.1"/>
    </source>
</evidence>
<dbReference type="Gene3D" id="1.10.10.2660">
    <property type="entry name" value="Ubiquitin-activating enzyme E1, SCCH domain"/>
    <property type="match status" value="1"/>
</dbReference>
<dbReference type="InterPro" id="IPR032420">
    <property type="entry name" value="E1_4HB"/>
</dbReference>
<comment type="catalytic activity">
    <reaction evidence="1">
        <text>ATP + ubiquitin + [E1 ubiquitin-activating enzyme]-L-cysteine = AMP + diphosphate + S-ubiquitinyl-[E1 ubiquitin-activating enzyme]-L-cysteine.</text>
        <dbReference type="EC" id="6.2.1.45"/>
    </reaction>
</comment>
<dbReference type="CDD" id="cd01490">
    <property type="entry name" value="Ube1_repeat2"/>
    <property type="match status" value="1"/>
</dbReference>
<dbReference type="InterPro" id="IPR018965">
    <property type="entry name" value="Ub-activating_enz_E1_C"/>
</dbReference>
<accession>A0A9J7XLZ8</accession>
<dbReference type="GO" id="GO:0004839">
    <property type="term" value="F:ubiquitin activating enzyme activity"/>
    <property type="evidence" value="ECO:0007669"/>
    <property type="project" value="UniProtKB-EC"/>
</dbReference>
<reference evidence="17" key="1">
    <citation type="submission" date="2025-08" db="UniProtKB">
        <authorList>
            <consortium name="Ensembl"/>
        </authorList>
    </citation>
    <scope>IDENTIFICATION</scope>
</reference>
<dbReference type="Pfam" id="PF10585">
    <property type="entry name" value="UBA_E1_SCCH"/>
    <property type="match status" value="1"/>
</dbReference>
<dbReference type="InterPro" id="IPR042302">
    <property type="entry name" value="E1_FCCH_sf"/>
</dbReference>
<keyword evidence="5" id="KW-0597">Phosphoprotein</keyword>
<dbReference type="FunFam" id="2.40.30.180:FF:000002">
    <property type="entry name" value="Ubiquitin-activating enzyme E1 2"/>
    <property type="match status" value="1"/>
</dbReference>
<dbReference type="InterPro" id="IPR000594">
    <property type="entry name" value="ThiF_NAD_FAD-bd"/>
</dbReference>
<keyword evidence="11" id="KW-0460">Magnesium</keyword>
<protein>
    <recommendedName>
        <fullName evidence="14">Ubiquitin-like modifier-activating enzyme 6</fullName>
        <ecNumber evidence="4">6.2.1.45</ecNumber>
    </recommendedName>
    <alternativeName>
        <fullName evidence="15">Ubiquitin-activating enzyme E1-like protein 2</fullName>
    </alternativeName>
</protein>
<dbReference type="Pfam" id="PF16190">
    <property type="entry name" value="E1_FCCH"/>
    <property type="match status" value="1"/>
</dbReference>
<dbReference type="GO" id="GO:0016925">
    <property type="term" value="P:protein sumoylation"/>
    <property type="evidence" value="ECO:0007669"/>
    <property type="project" value="TreeGrafter"/>
</dbReference>
<evidence type="ECO:0000256" key="7">
    <source>
        <dbReference type="ARBA" id="ARBA00022723"/>
    </source>
</evidence>
<keyword evidence="6" id="KW-0436">Ligase</keyword>
<evidence type="ECO:0000256" key="5">
    <source>
        <dbReference type="ARBA" id="ARBA00022553"/>
    </source>
</evidence>
<comment type="pathway">
    <text evidence="2">Protein modification; protein ubiquitination.</text>
</comment>
<dbReference type="Gene3D" id="3.50.50.80">
    <property type="entry name" value="Ubiquitin-activating enzyme E1, inactive adenylation domain, subdomain 1"/>
    <property type="match status" value="1"/>
</dbReference>
<dbReference type="AlphaFoldDB" id="A0A9J7XLZ8"/>
<dbReference type="PRINTS" id="PR01849">
    <property type="entry name" value="UBIQUITINACT"/>
</dbReference>
<evidence type="ECO:0000256" key="13">
    <source>
        <dbReference type="ARBA" id="ARBA00064529"/>
    </source>
</evidence>
<evidence type="ECO:0000256" key="15">
    <source>
        <dbReference type="ARBA" id="ARBA00079238"/>
    </source>
</evidence>
<name>A0A9J7XLZ8_CYPCA</name>
<keyword evidence="12" id="KW-0007">Acetylation</keyword>
<dbReference type="Pfam" id="PF00899">
    <property type="entry name" value="ThiF"/>
    <property type="match status" value="1"/>
</dbReference>
<keyword evidence="18" id="KW-1185">Reference proteome</keyword>
<dbReference type="Gene3D" id="2.40.30.180">
    <property type="entry name" value="Ubiquitin-activating enzyme E1, FCCH domain"/>
    <property type="match status" value="1"/>
</dbReference>
<dbReference type="OMA" id="WSHCVEL"/>
<evidence type="ECO:0000256" key="4">
    <source>
        <dbReference type="ARBA" id="ARBA00012990"/>
    </source>
</evidence>
<dbReference type="InterPro" id="IPR032418">
    <property type="entry name" value="E1_FCCH"/>
</dbReference>
<dbReference type="FunFam" id="3.50.50.80:FF:000001">
    <property type="entry name" value="ubiquitin-like modifier-activating enzyme 1"/>
    <property type="match status" value="1"/>
</dbReference>
<dbReference type="PANTHER" id="PTHR10953:SF186">
    <property type="entry name" value="UBIQUITIN-LIKE MODIFIER-ACTIVATING ENZYME 6"/>
    <property type="match status" value="1"/>
</dbReference>
<evidence type="ECO:0000256" key="14">
    <source>
        <dbReference type="ARBA" id="ARBA00068491"/>
    </source>
</evidence>
<dbReference type="InterPro" id="IPR019572">
    <property type="entry name" value="UBA_E1_SCCH"/>
</dbReference>
<dbReference type="GO" id="GO:0005524">
    <property type="term" value="F:ATP binding"/>
    <property type="evidence" value="ECO:0007669"/>
    <property type="project" value="UniProtKB-KW"/>
</dbReference>
<dbReference type="GO" id="GO:0019948">
    <property type="term" value="F:SUMO activating enzyme activity"/>
    <property type="evidence" value="ECO:0007669"/>
    <property type="project" value="TreeGrafter"/>
</dbReference>
<comment type="similarity">
    <text evidence="3">Belongs to the ubiquitin-activating E1 family.</text>
</comment>
<dbReference type="EC" id="6.2.1.45" evidence="4"/>
<proteinExistence type="inferred from homology"/>
<reference evidence="17" key="2">
    <citation type="submission" date="2025-09" db="UniProtKB">
        <authorList>
            <consortium name="Ensembl"/>
        </authorList>
    </citation>
    <scope>IDENTIFICATION</scope>
</reference>
<evidence type="ECO:0000256" key="2">
    <source>
        <dbReference type="ARBA" id="ARBA00004906"/>
    </source>
</evidence>
<dbReference type="GO" id="GO:0019780">
    <property type="term" value="F:FAT10 activating enzyme activity"/>
    <property type="evidence" value="ECO:0007669"/>
    <property type="project" value="UniProtKB-ARBA"/>
</dbReference>
<dbReference type="Ensembl" id="ENSCCRT00000116599.1">
    <property type="protein sequence ID" value="ENSCCRP00000108514.1"/>
    <property type="gene ID" value="ENSCCRG00000009113.2"/>
</dbReference>
<dbReference type="Pfam" id="PF09358">
    <property type="entry name" value="E1_UFD"/>
    <property type="match status" value="1"/>
</dbReference>
<dbReference type="InterPro" id="IPR038252">
    <property type="entry name" value="UBA_E1_C_sf"/>
</dbReference>
<dbReference type="GO" id="GO:0046872">
    <property type="term" value="F:metal ion binding"/>
    <property type="evidence" value="ECO:0007669"/>
    <property type="project" value="UniProtKB-KW"/>
</dbReference>
<evidence type="ECO:0000256" key="9">
    <source>
        <dbReference type="ARBA" id="ARBA00022786"/>
    </source>
</evidence>
<sequence length="1123" mass="126248">MVCCFKSEYGFFFFFFMKRGIVFIHVFCRGHQDKHHVNQEDMLNGRVIHPRGGGRQFSMTKPHCACAVEEVCCSRSSRTLTESHRGTPGHPSPLPTMADSMDIDDSLYSRQRYVLGDSAMQKMARSAVFLSGIGALGVEIAKNIVLAGVKAVTLHDCKRCEVWDLGTNFFIREEDVHSQKKRVEAVHSRVAELNPYVQVSVSTDVLDENTDLSFLKRYQCVVLTETKLSLQKRIDHFCHSQQPPIKFIGCDVFGICSRVFCDFGEAFEVSDPTGEEPKELFIQNISQENPGVVTCMDSRTHGLQTGQSVCFKEINGMTELNGTTHQVTVLSPYSFAIGDTSSFQPYAHAGIFRLVKMPKTFTFETMEQQLSDPRLLTPDFSKPEAPLQLHTIMLALDAFLEQHARLPNIGCLQDAELLLKCTEEISRTLKNKVSVNQELVRSVSRCARGCLSPLAAVVGGIASQEVLKALTGKFSPLQQWFYLDAIEVIQPLQSLPAEEFAPRGDRYDALRACIGESLCLKLHTFQVFMVGCGAIGCEMLKNMALMGVGLSRCSGEICITDPDLIEKSNLNRQFLFRPQHIRKPKSTTAAAASLEINPELQIDAHLNKVCPATEDMYSDAFFSRLNLVVTALDNVEARRYVDSRSVSNQKALLDSGTMGTKGHTEIIVPYLTESYNSHRDPPEEEIPFCTLKSFPAVIEHTIQWARDKFESAFSHKPSIYNMFWQTHSSAQEVLRRMMAGESMEGSFQVIKLLSRRPTQWEHCLALARLKFDKYFKRKALQLLHSFPLDTRLKDGSLFWQSPKRPPSPIEFELSDPLHFSFVVSSARLFAGIYNIPHSEEQLSYEAVSSVLAEVEVPEYKPAEKHIETDETVKKPDQLQMTVSSEEERQAISQLQKAISSSSVTPERLRMTPTFFEKDDDSNVHMDFVASASALRAHMYAIEAADRLQTKRIAGKIIPAIATSTAAVAGLVSLELIKVAGGYGFELFKNCFFNLAIPVMVLTETAQVKRTQIRDDISFSIWDRWTIFGHEDFTLSDFMNAVKEEYGIEPTMVVHGVKMLYVPVMPGHNKRLKLTMHKLIKPSAGRKYVDLTVSFAPEVDGDEDLPSPPVRYYFSRERESGETA</sequence>
<evidence type="ECO:0000256" key="10">
    <source>
        <dbReference type="ARBA" id="ARBA00022840"/>
    </source>
</evidence>
<dbReference type="Gene3D" id="3.10.290.60">
    <property type="entry name" value="Ubiquitin-activating enzyme E1, UFD domain"/>
    <property type="match status" value="1"/>
</dbReference>
<dbReference type="FunFam" id="1.10.10.2660:FF:000003">
    <property type="entry name" value="ubiquitin-like modifier-activating enzyme 6 isoform X1"/>
    <property type="match status" value="1"/>
</dbReference>
<dbReference type="FunFam" id="3.40.50.720:FF:000015">
    <property type="entry name" value="Ubiquitin-activating enzyme E1 1"/>
    <property type="match status" value="1"/>
</dbReference>
<dbReference type="Gene3D" id="3.40.50.720">
    <property type="entry name" value="NAD(P)-binding Rossmann-like Domain"/>
    <property type="match status" value="1"/>
</dbReference>
<dbReference type="GO" id="GO:0005737">
    <property type="term" value="C:cytoplasm"/>
    <property type="evidence" value="ECO:0007669"/>
    <property type="project" value="TreeGrafter"/>
</dbReference>
<evidence type="ECO:0000256" key="6">
    <source>
        <dbReference type="ARBA" id="ARBA00022598"/>
    </source>
</evidence>
<evidence type="ECO:0000256" key="12">
    <source>
        <dbReference type="ARBA" id="ARBA00022990"/>
    </source>
</evidence>
<dbReference type="SUPFAM" id="SSF69572">
    <property type="entry name" value="Activating enzymes of the ubiquitin-like proteins"/>
    <property type="match status" value="2"/>
</dbReference>
<keyword evidence="8" id="KW-0547">Nucleotide-binding</keyword>
<organism evidence="17 18">
    <name type="scientific">Cyprinus carpio carpio</name>
    <dbReference type="NCBI Taxonomy" id="630221"/>
    <lineage>
        <taxon>Eukaryota</taxon>
        <taxon>Metazoa</taxon>
        <taxon>Chordata</taxon>
        <taxon>Craniata</taxon>
        <taxon>Vertebrata</taxon>
        <taxon>Euteleostomi</taxon>
        <taxon>Actinopterygii</taxon>
        <taxon>Neopterygii</taxon>
        <taxon>Teleostei</taxon>
        <taxon>Ostariophysi</taxon>
        <taxon>Cypriniformes</taxon>
        <taxon>Cyprinidae</taxon>
        <taxon>Cyprininae</taxon>
        <taxon>Cyprinus</taxon>
    </lineage>
</organism>
<dbReference type="InterPro" id="IPR045886">
    <property type="entry name" value="ThiF/MoeB/HesA"/>
</dbReference>
<dbReference type="GeneTree" id="ENSGT00940000158826"/>
<dbReference type="InterPro" id="IPR035985">
    <property type="entry name" value="Ubiquitin-activating_enz"/>
</dbReference>
<dbReference type="Gene3D" id="3.40.50.12550">
    <property type="entry name" value="Ubiquitin-activating enzyme E1, inactive adenylation domain, subdomain 2"/>
    <property type="match status" value="1"/>
</dbReference>
<dbReference type="InterPro" id="IPR042063">
    <property type="entry name" value="Ubi_acti_E1_SCCH"/>
</dbReference>
<dbReference type="FunFam" id="3.10.290.60:FF:000003">
    <property type="entry name" value="Ubiquitin-like modifier activating enzyme 6"/>
    <property type="match status" value="1"/>
</dbReference>
<dbReference type="InterPro" id="IPR042449">
    <property type="entry name" value="Ub-E1_IAD_1"/>
</dbReference>
<keyword evidence="10" id="KW-0067">ATP-binding</keyword>
<evidence type="ECO:0000256" key="3">
    <source>
        <dbReference type="ARBA" id="ARBA00005673"/>
    </source>
</evidence>
<keyword evidence="7" id="KW-0479">Metal-binding</keyword>
<dbReference type="GO" id="GO:0006511">
    <property type="term" value="P:ubiquitin-dependent protein catabolic process"/>
    <property type="evidence" value="ECO:0007669"/>
    <property type="project" value="UniProtKB-ARBA"/>
</dbReference>
<evidence type="ECO:0000256" key="11">
    <source>
        <dbReference type="ARBA" id="ARBA00022842"/>
    </source>
</evidence>
<dbReference type="Pfam" id="PF16191">
    <property type="entry name" value="E1_4HB"/>
    <property type="match status" value="1"/>
</dbReference>
<keyword evidence="9" id="KW-0833">Ubl conjugation pathway</keyword>
<dbReference type="CDD" id="cd01491">
    <property type="entry name" value="Ube1_repeat1"/>
    <property type="match status" value="1"/>
</dbReference>
<dbReference type="GO" id="GO:0031510">
    <property type="term" value="C:SUMO activating enzyme complex"/>
    <property type="evidence" value="ECO:0007669"/>
    <property type="project" value="TreeGrafter"/>
</dbReference>
<comment type="subunit">
    <text evidence="13">Forms a thioester with UBD in cells stimulated with tumor necrosis factor-alpha (TNFa) and interferon-gamma (IFNg).</text>
</comment>
<dbReference type="InterPro" id="IPR000011">
    <property type="entry name" value="UBQ/SUMO-activ_enz_E1-like"/>
</dbReference>
<evidence type="ECO:0000313" key="18">
    <source>
        <dbReference type="Proteomes" id="UP001108240"/>
    </source>
</evidence>
<evidence type="ECO:0000256" key="1">
    <source>
        <dbReference type="ARBA" id="ARBA00000488"/>
    </source>
</evidence>
<evidence type="ECO:0000259" key="16">
    <source>
        <dbReference type="SMART" id="SM00985"/>
    </source>
</evidence>
<dbReference type="SMART" id="SM00985">
    <property type="entry name" value="UBA_e1_C"/>
    <property type="match status" value="1"/>
</dbReference>
<dbReference type="NCBIfam" id="TIGR01408">
    <property type="entry name" value="Ube1"/>
    <property type="match status" value="1"/>
</dbReference>
<dbReference type="PANTHER" id="PTHR10953">
    <property type="entry name" value="UBIQUITIN-ACTIVATING ENZYME E1"/>
    <property type="match status" value="1"/>
</dbReference>